<protein>
    <recommendedName>
        <fullName evidence="2">Transcriptional regulatory protein RXT2 N-terminal domain-containing protein</fullName>
    </recommendedName>
</protein>
<dbReference type="InterPro" id="IPR013904">
    <property type="entry name" value="RXT2_N"/>
</dbReference>
<feature type="region of interest" description="Disordered" evidence="1">
    <location>
        <begin position="494"/>
        <end position="518"/>
    </location>
</feature>
<dbReference type="EMBL" id="JAPUFD010000012">
    <property type="protein sequence ID" value="MDI1490664.1"/>
    <property type="molecule type" value="Genomic_DNA"/>
</dbReference>
<feature type="compositionally biased region" description="Polar residues" evidence="1">
    <location>
        <begin position="283"/>
        <end position="292"/>
    </location>
</feature>
<accession>A0AA43TWP6</accession>
<feature type="domain" description="Transcriptional regulatory protein RXT2 N-terminal" evidence="2">
    <location>
        <begin position="37"/>
        <end position="170"/>
    </location>
</feature>
<dbReference type="InterPro" id="IPR039602">
    <property type="entry name" value="Rxt2"/>
</dbReference>
<feature type="region of interest" description="Disordered" evidence="1">
    <location>
        <begin position="19"/>
        <end position="46"/>
    </location>
</feature>
<organism evidence="3 4">
    <name type="scientific">Ramalina farinacea</name>
    <dbReference type="NCBI Taxonomy" id="258253"/>
    <lineage>
        <taxon>Eukaryota</taxon>
        <taxon>Fungi</taxon>
        <taxon>Dikarya</taxon>
        <taxon>Ascomycota</taxon>
        <taxon>Pezizomycotina</taxon>
        <taxon>Lecanoromycetes</taxon>
        <taxon>OSLEUM clade</taxon>
        <taxon>Lecanoromycetidae</taxon>
        <taxon>Lecanorales</taxon>
        <taxon>Lecanorineae</taxon>
        <taxon>Ramalinaceae</taxon>
        <taxon>Ramalina</taxon>
    </lineage>
</organism>
<dbReference type="Proteomes" id="UP001161017">
    <property type="component" value="Unassembled WGS sequence"/>
</dbReference>
<feature type="compositionally biased region" description="Polar residues" evidence="1">
    <location>
        <begin position="301"/>
        <end position="319"/>
    </location>
</feature>
<keyword evidence="4" id="KW-1185">Reference proteome</keyword>
<comment type="caution">
    <text evidence="3">The sequence shown here is derived from an EMBL/GenBank/DDBJ whole genome shotgun (WGS) entry which is preliminary data.</text>
</comment>
<reference evidence="3" key="1">
    <citation type="journal article" date="2023" name="Genome Biol. Evol.">
        <title>First Whole Genome Sequence and Flow Cytometry Genome Size Data for the Lichen-Forming Fungus Ramalina farinacea (Ascomycota).</title>
        <authorList>
            <person name="Llewellyn T."/>
            <person name="Mian S."/>
            <person name="Hill R."/>
            <person name="Leitch I.J."/>
            <person name="Gaya E."/>
        </authorList>
    </citation>
    <scope>NUCLEOTIDE SEQUENCE</scope>
    <source>
        <strain evidence="3">LIQ254RAFAR</strain>
    </source>
</reference>
<feature type="region of interest" description="Disordered" evidence="1">
    <location>
        <begin position="205"/>
        <end position="234"/>
    </location>
</feature>
<sequence>MSVLAASIADTVAGMQRVLAKQNDSSESDEPYLQPPNHGNKLKRKARYLYERYPTPKKYRKTIVHAGYTRDIISRNPKRYDEYGDELSQEEEDEEADARAAEENPYSDIKLESLLAPLTSASSLPDHPSMSIPYTSNTLSDMVQKASDMVQRERRTLSNAKILLAKLRGDETWVTPGRMETSYDASIFETKGIYEMILANAPIARSRRSSPSTLGGGTNEELPAPTKSPAMETDGVADDVAHDSVPLVASPDVSQTVESNISATVNSTGEEDRVDDVHLLVGTNLSPENQAPSADVDTNIDRSGSNPNPQASGSATDNGNVDARTRPDQKDKDTGDVLPSIESKQSGDLPMQEDNNKEDGVDEEIKGGSNTPPRRITRAQAQADKVTASTRSASPAEWVAPPIHPLFIIPPAVKPEYDFGLPADEAHETRLMLNLYVQKQEEVCRGARKLYEGLLQADRQRKDILQWCKAEGHLGEMSDGEDWYDKEEWGLDTDLKKGHVEEEEDTTVQGKKTRGRRA</sequence>
<feature type="region of interest" description="Disordered" evidence="1">
    <location>
        <begin position="248"/>
        <end position="393"/>
    </location>
</feature>
<feature type="compositionally biased region" description="Basic and acidic residues" evidence="1">
    <location>
        <begin position="323"/>
        <end position="335"/>
    </location>
</feature>
<dbReference type="Pfam" id="PF08595">
    <property type="entry name" value="RXT2_N"/>
    <property type="match status" value="1"/>
</dbReference>
<dbReference type="PANTHER" id="PTHR28232">
    <property type="entry name" value="TRANSCRIPTIONAL REGULATORY PROTEIN RXT2"/>
    <property type="match status" value="1"/>
</dbReference>
<evidence type="ECO:0000313" key="3">
    <source>
        <dbReference type="EMBL" id="MDI1490664.1"/>
    </source>
</evidence>
<feature type="compositionally biased region" description="Polar residues" evidence="1">
    <location>
        <begin position="252"/>
        <end position="268"/>
    </location>
</feature>
<dbReference type="AlphaFoldDB" id="A0AA43TWP6"/>
<dbReference type="GO" id="GO:0005829">
    <property type="term" value="C:cytosol"/>
    <property type="evidence" value="ECO:0007669"/>
    <property type="project" value="TreeGrafter"/>
</dbReference>
<feature type="compositionally biased region" description="Acidic residues" evidence="1">
    <location>
        <begin position="83"/>
        <end position="96"/>
    </location>
</feature>
<proteinExistence type="predicted"/>
<evidence type="ECO:0000256" key="1">
    <source>
        <dbReference type="SAM" id="MobiDB-lite"/>
    </source>
</evidence>
<feature type="region of interest" description="Disordered" evidence="1">
    <location>
        <begin position="80"/>
        <end position="106"/>
    </location>
</feature>
<gene>
    <name evidence="3" type="ORF">OHK93_001868</name>
</gene>
<name>A0AA43TWP6_9LECA</name>
<evidence type="ECO:0000259" key="2">
    <source>
        <dbReference type="Pfam" id="PF08595"/>
    </source>
</evidence>
<feature type="compositionally biased region" description="Basic and acidic residues" evidence="1">
    <location>
        <begin position="354"/>
        <end position="366"/>
    </location>
</feature>
<dbReference type="PANTHER" id="PTHR28232:SF1">
    <property type="entry name" value="TRANSCRIPTIONAL REGULATORY PROTEIN RXT2"/>
    <property type="match status" value="1"/>
</dbReference>
<dbReference type="GO" id="GO:0033698">
    <property type="term" value="C:Rpd3L complex"/>
    <property type="evidence" value="ECO:0007669"/>
    <property type="project" value="TreeGrafter"/>
</dbReference>
<evidence type="ECO:0000313" key="4">
    <source>
        <dbReference type="Proteomes" id="UP001161017"/>
    </source>
</evidence>